<feature type="region of interest" description="Disordered" evidence="1">
    <location>
        <begin position="127"/>
        <end position="151"/>
    </location>
</feature>
<evidence type="ECO:0000256" key="1">
    <source>
        <dbReference type="SAM" id="MobiDB-lite"/>
    </source>
</evidence>
<keyword evidence="3" id="KW-1185">Reference proteome</keyword>
<protein>
    <submittedName>
        <fullName evidence="2">Uncharacterized protein</fullName>
    </submittedName>
</protein>
<feature type="compositionally biased region" description="Polar residues" evidence="1">
    <location>
        <begin position="191"/>
        <end position="233"/>
    </location>
</feature>
<feature type="compositionally biased region" description="Polar residues" evidence="1">
    <location>
        <begin position="285"/>
        <end position="299"/>
    </location>
</feature>
<feature type="region of interest" description="Disordered" evidence="1">
    <location>
        <begin position="807"/>
        <end position="877"/>
    </location>
</feature>
<feature type="region of interest" description="Disordered" evidence="1">
    <location>
        <begin position="726"/>
        <end position="771"/>
    </location>
</feature>
<feature type="compositionally biased region" description="Low complexity" evidence="1">
    <location>
        <begin position="453"/>
        <end position="469"/>
    </location>
</feature>
<dbReference type="AlphaFoldDB" id="A0AAQ3MDD0"/>
<feature type="region of interest" description="Disordered" evidence="1">
    <location>
        <begin position="182"/>
        <end position="304"/>
    </location>
</feature>
<feature type="region of interest" description="Disordered" evidence="1">
    <location>
        <begin position="884"/>
        <end position="903"/>
    </location>
</feature>
<feature type="compositionally biased region" description="Polar residues" evidence="1">
    <location>
        <begin position="891"/>
        <end position="903"/>
    </location>
</feature>
<dbReference type="Proteomes" id="UP001303373">
    <property type="component" value="Chromosome 14"/>
</dbReference>
<feature type="region of interest" description="Disordered" evidence="1">
    <location>
        <begin position="435"/>
        <end position="486"/>
    </location>
</feature>
<evidence type="ECO:0000313" key="3">
    <source>
        <dbReference type="Proteomes" id="UP001303373"/>
    </source>
</evidence>
<feature type="compositionally biased region" description="Polar residues" evidence="1">
    <location>
        <begin position="63"/>
        <end position="82"/>
    </location>
</feature>
<dbReference type="EMBL" id="CP138593">
    <property type="protein sequence ID" value="WPH05066.1"/>
    <property type="molecule type" value="Genomic_DNA"/>
</dbReference>
<proteinExistence type="predicted"/>
<gene>
    <name evidence="2" type="ORF">R9X50_00796500</name>
</gene>
<accession>A0AAQ3MDD0</accession>
<reference evidence="2 3" key="1">
    <citation type="submission" date="2023-11" db="EMBL/GenBank/DDBJ databases">
        <title>An acidophilic fungus is an integral part of prey digestion in a carnivorous sundew plant.</title>
        <authorList>
            <person name="Tsai I.J."/>
        </authorList>
    </citation>
    <scope>NUCLEOTIDE SEQUENCE [LARGE SCALE GENOMIC DNA]</scope>
    <source>
        <strain evidence="2">169a</strain>
    </source>
</reference>
<feature type="region of interest" description="Disordered" evidence="1">
    <location>
        <begin position="1"/>
        <end position="85"/>
    </location>
</feature>
<sequence length="1111" mass="120232">MPLTTRDVNVMREPKRSNGWASPQHPAASQFHFGDENSPSLHHATAKTLTPSTPLPRLLASTKASTARSANPPSSGHNTPQGYSRLPLRSLASATPPLASKWSFRGGMSSTPQQGMANKQYRALNDRKDDSLTPTSANRPLPTNKPLPARPMVTLANSLSPSKDSRGLIDASEPPLTVAVQGSQVDWPALTPSSPDTLNEVGSDQESRQNSNFRPPSPSNVASQGTPATTIAKQQVHGANRKSSPTTAGHEVPQILPSSSPLSFVTAGHEGSGNGPPKPGVESAIQRNTPSSENYSSTDDLGETDRLTRQASIRSRISNGSIVAPSINSRTTGFTDFTRNEYALTESRPLSPSPASFSRLRRSNKVSTLSINTVNSTASHLKTPKTASRIPIPDSRKATLVEVRSRNSSDPSMIDIKPETVPTFASRRVDADGPLQILDQGVKRRQLKRADTKGSMASSSPEPSKPEAGQELDGNQDDSNGAARYFDNYDDVQNDCKATSSPPSHHVTRLSCFAEARQTDSYHQRMSYKLFDNAISGHSNPPPSTSPYTGPLQTIPSQSVLPLETFESYSTRMPSSKETEFPMIAQRLSELHSAHYAHTQKSSNSNESIPDDIKNSLVDILRQYEREDNRLSREGYTGLNDETRKHITLTLTLLEGRGSPPKTEVDNETLLTMFGHLRRGLEKAPKTASLTENAAAAEMFLARQSGANSASSRSCSKYAMAGQAELEREVDSSSERAQFTPQTVAGPTMSKWSYSTPSDKGTSPAIDDLSPSISRRAIDTALPIRQKQTIQSQSIGYPSIIESKTSMSTHSNALESANPPKPISSVSSSGGEKRRPGSVRAARESLYQMPGGFARTTAAAESKRATRLPTPSSKHFKIAGDTLRGRHLSGEKQSSSKSPMESQMVQYDTCSTEEENLIEMQTPRSRSKSRFMLEKINGLFSGRREKKASEVPPVPKIANKYTVDESIIHGQSNAQSVSPTPQTSLSTIPLTASRSDGPLPELTNQEIASNDNLGSTVDITNATKDDVDVINEFTASLEKRAEIENSAARKERLLSFAKALRKSVISAKEAEISAEVAKEAAARAAVMYQMAQQSLHVLSRLTSSLSNPNRK</sequence>
<evidence type="ECO:0000313" key="2">
    <source>
        <dbReference type="EMBL" id="WPH05066.1"/>
    </source>
</evidence>
<feature type="compositionally biased region" description="Low complexity" evidence="1">
    <location>
        <begin position="48"/>
        <end position="62"/>
    </location>
</feature>
<name>A0AAQ3MDD0_9PEZI</name>
<feature type="compositionally biased region" description="Polar residues" evidence="1">
    <location>
        <begin position="735"/>
        <end position="761"/>
    </location>
</feature>
<organism evidence="2 3">
    <name type="scientific">Acrodontium crateriforme</name>
    <dbReference type="NCBI Taxonomy" id="150365"/>
    <lineage>
        <taxon>Eukaryota</taxon>
        <taxon>Fungi</taxon>
        <taxon>Dikarya</taxon>
        <taxon>Ascomycota</taxon>
        <taxon>Pezizomycotina</taxon>
        <taxon>Dothideomycetes</taxon>
        <taxon>Dothideomycetidae</taxon>
        <taxon>Mycosphaerellales</taxon>
        <taxon>Teratosphaeriaceae</taxon>
        <taxon>Acrodontium</taxon>
    </lineage>
</organism>